<dbReference type="CDD" id="cd00685">
    <property type="entry name" value="Trans_IPPS_HT"/>
    <property type="match status" value="1"/>
</dbReference>
<evidence type="ECO:0000256" key="1">
    <source>
        <dbReference type="ARBA" id="ARBA00005128"/>
    </source>
</evidence>
<evidence type="ECO:0000256" key="2">
    <source>
        <dbReference type="ARBA" id="ARBA00022723"/>
    </source>
</evidence>
<dbReference type="PROSITE" id="PS00723">
    <property type="entry name" value="POLYPRENYL_SYNTHASE_1"/>
    <property type="match status" value="1"/>
</dbReference>
<evidence type="ECO:0000313" key="6">
    <source>
        <dbReference type="Proteomes" id="UP000500953"/>
    </source>
</evidence>
<accession>A0A6G9ZFI7</accession>
<keyword evidence="4" id="KW-0808">Transferase</keyword>
<dbReference type="InterPro" id="IPR033749">
    <property type="entry name" value="Polyprenyl_synt_CS"/>
</dbReference>
<keyword evidence="2" id="KW-0479">Metal-binding</keyword>
<dbReference type="RefSeq" id="WP_203218055.1">
    <property type="nucleotide sequence ID" value="NZ_CP046173.1"/>
</dbReference>
<keyword evidence="3" id="KW-0460">Magnesium</keyword>
<dbReference type="PANTHER" id="PTHR12001:SF86">
    <property type="entry name" value="GERANYLGERANYL DIPHOSPHATE SYNTHASE"/>
    <property type="match status" value="1"/>
</dbReference>
<dbReference type="InterPro" id="IPR000092">
    <property type="entry name" value="Polyprenyl_synt"/>
</dbReference>
<organism evidence="5 6">
    <name type="scientific">Nocardia terpenica</name>
    <dbReference type="NCBI Taxonomy" id="455432"/>
    <lineage>
        <taxon>Bacteria</taxon>
        <taxon>Bacillati</taxon>
        <taxon>Actinomycetota</taxon>
        <taxon>Actinomycetes</taxon>
        <taxon>Mycobacteriales</taxon>
        <taxon>Nocardiaceae</taxon>
        <taxon>Nocardia</taxon>
    </lineage>
</organism>
<dbReference type="SUPFAM" id="SSF48576">
    <property type="entry name" value="Terpenoid synthases"/>
    <property type="match status" value="1"/>
</dbReference>
<name>A0A6G9ZFI7_9NOCA</name>
<reference evidence="5 6" key="1">
    <citation type="journal article" date="2019" name="ACS Chem. Biol.">
        <title>Identification and Mobilization of a Cryptic Antibiotic Biosynthesis Gene Locus from a Human-Pathogenic Nocardia Isolate.</title>
        <authorList>
            <person name="Herisse M."/>
            <person name="Ishida K."/>
            <person name="Porter J.L."/>
            <person name="Howden B."/>
            <person name="Hertweck C."/>
            <person name="Stinear T.P."/>
            <person name="Pidot S.J."/>
        </authorList>
    </citation>
    <scope>NUCLEOTIDE SEQUENCE [LARGE SCALE GENOMIC DNA]</scope>
    <source>
        <strain evidence="5 6">AUSMDU00012715</strain>
    </source>
</reference>
<dbReference type="Proteomes" id="UP000500953">
    <property type="component" value="Chromosome"/>
</dbReference>
<evidence type="ECO:0000256" key="3">
    <source>
        <dbReference type="ARBA" id="ARBA00022842"/>
    </source>
</evidence>
<dbReference type="NCBIfam" id="NF045549">
    <property type="entry name" value="GGPPsyn_IdsB"/>
    <property type="match status" value="1"/>
</dbReference>
<dbReference type="GO" id="GO:0008299">
    <property type="term" value="P:isoprenoid biosynthetic process"/>
    <property type="evidence" value="ECO:0007669"/>
    <property type="project" value="InterPro"/>
</dbReference>
<dbReference type="GO" id="GO:0046872">
    <property type="term" value="F:metal ion binding"/>
    <property type="evidence" value="ECO:0007669"/>
    <property type="project" value="UniProtKB-KW"/>
</dbReference>
<dbReference type="EMBL" id="CP046173">
    <property type="protein sequence ID" value="QIS23866.1"/>
    <property type="molecule type" value="Genomic_DNA"/>
</dbReference>
<evidence type="ECO:0000313" key="5">
    <source>
        <dbReference type="EMBL" id="QIS23866.1"/>
    </source>
</evidence>
<dbReference type="SFLD" id="SFLDG01017">
    <property type="entry name" value="Polyprenyl_Transferase_Like"/>
    <property type="match status" value="1"/>
</dbReference>
<evidence type="ECO:0000256" key="4">
    <source>
        <dbReference type="RuleBase" id="RU004466"/>
    </source>
</evidence>
<comment type="pathway">
    <text evidence="1">Isoprenoid biosynthesis.</text>
</comment>
<dbReference type="Gene3D" id="1.10.600.10">
    <property type="entry name" value="Farnesyl Diphosphate Synthase"/>
    <property type="match status" value="1"/>
</dbReference>
<dbReference type="Pfam" id="PF00348">
    <property type="entry name" value="polyprenyl_synt"/>
    <property type="match status" value="1"/>
</dbReference>
<dbReference type="SFLD" id="SFLDS00005">
    <property type="entry name" value="Isoprenoid_Synthase_Type_I"/>
    <property type="match status" value="1"/>
</dbReference>
<protein>
    <submittedName>
        <fullName evidence="5">Polyprenyl synthetase family protein</fullName>
    </submittedName>
</protein>
<dbReference type="PANTHER" id="PTHR12001">
    <property type="entry name" value="GERANYLGERANYL PYROPHOSPHATE SYNTHASE"/>
    <property type="match status" value="1"/>
</dbReference>
<dbReference type="InterPro" id="IPR008949">
    <property type="entry name" value="Isoprenoid_synthase_dom_sf"/>
</dbReference>
<gene>
    <name evidence="5" type="ORF">F6W96_00150</name>
</gene>
<comment type="similarity">
    <text evidence="4">Belongs to the FPP/GGPP synthase family.</text>
</comment>
<sequence>MTVTATPSSTADSRAAVVSARARGMCDPVLRASVDTLPDPLRRMAGYQFGWCDRAGAPTRTQSGKMMRPALVFGTATACGGSAAAAVHAAAAMELMHNFSLLHDDVMDGDRARRGRATVWCVWGTANAILLGDALQALASRVLAAGRPARRAGEAVGRLEAAVVEMCRGQCEDCAFETRHRVGVQEYLRMAMGKTGALMGCACALGAQSAGADAATIAAMDEFGRQLGLAFQSADDVIGIWGDPQVTGKPAGNDLARRKRSLPVVAALQSPTAAASELAALYRSETPMTPTDVARATALVEAAGGRERAEQYADDQVHAAIDALPDHTIAADLRALAQAVAHRNR</sequence>
<dbReference type="GO" id="GO:0004659">
    <property type="term" value="F:prenyltransferase activity"/>
    <property type="evidence" value="ECO:0007669"/>
    <property type="project" value="InterPro"/>
</dbReference>
<proteinExistence type="inferred from homology"/>
<dbReference type="AlphaFoldDB" id="A0A6G9ZFI7"/>